<feature type="domain" description="YbaK/aminoacyl-tRNA synthetase-associated" evidence="3">
    <location>
        <begin position="24"/>
        <end position="148"/>
    </location>
</feature>
<dbReference type="InterPro" id="IPR040285">
    <property type="entry name" value="ProX/PRXD1"/>
</dbReference>
<comment type="similarity">
    <text evidence="1">Belongs to the PRORSD1 family.</text>
</comment>
<reference evidence="4 5" key="1">
    <citation type="submission" date="2016-09" db="EMBL/GenBank/DDBJ databases">
        <title>Genome Sequence of the Lactobacillus fermentum strain NCC2970 (CNCM I-5068).</title>
        <authorList>
            <person name="Barretto C."/>
            <person name="Ngom-Bru C."/>
            <person name="Genevaz A."/>
            <person name="Fournier C."/>
            <person name="Moine D."/>
            <person name="Kassam M."/>
            <person name="Iltis A."/>
            <person name="Sagory-Zalkind P."/>
            <person name="Faucherand G."/>
            <person name="Descombes P."/>
            <person name="Duboux S."/>
        </authorList>
    </citation>
    <scope>NUCLEOTIDE SEQUENCE [LARGE SCALE GENOMIC DNA]</scope>
    <source>
        <strain evidence="4 5">NCC2970</strain>
    </source>
</reference>
<dbReference type="Proteomes" id="UP000094714">
    <property type="component" value="Chromosome"/>
</dbReference>
<dbReference type="CDD" id="cd04335">
    <property type="entry name" value="PrdX_deacylase"/>
    <property type="match status" value="1"/>
</dbReference>
<dbReference type="SUPFAM" id="SSF55826">
    <property type="entry name" value="YbaK/ProRS associated domain"/>
    <property type="match status" value="1"/>
</dbReference>
<protein>
    <submittedName>
        <fullName evidence="4">YbaK/prolyl-tRNA synthetase associated region</fullName>
    </submittedName>
</protein>
<evidence type="ECO:0000256" key="2">
    <source>
        <dbReference type="ARBA" id="ARBA00022917"/>
    </source>
</evidence>
<keyword evidence="4" id="KW-0436">Ligase</keyword>
<dbReference type="PATRIC" id="fig|1613.112.peg.495"/>
<evidence type="ECO:0000313" key="4">
    <source>
        <dbReference type="EMBL" id="AOR73939.1"/>
    </source>
</evidence>
<dbReference type="GO" id="GO:0004812">
    <property type="term" value="F:aminoacyl-tRNA ligase activity"/>
    <property type="evidence" value="ECO:0007669"/>
    <property type="project" value="UniProtKB-KW"/>
</dbReference>
<dbReference type="Gene3D" id="3.90.960.10">
    <property type="entry name" value="YbaK/aminoacyl-tRNA synthetase-associated domain"/>
    <property type="match status" value="1"/>
</dbReference>
<organism evidence="4 5">
    <name type="scientific">Limosilactobacillus fermentum</name>
    <name type="common">Lactobacillus fermentum</name>
    <dbReference type="NCBI Taxonomy" id="1613"/>
    <lineage>
        <taxon>Bacteria</taxon>
        <taxon>Bacillati</taxon>
        <taxon>Bacillota</taxon>
        <taxon>Bacilli</taxon>
        <taxon>Lactobacillales</taxon>
        <taxon>Lactobacillaceae</taxon>
        <taxon>Limosilactobacillus</taxon>
    </lineage>
</organism>
<keyword evidence="2" id="KW-0648">Protein biosynthesis</keyword>
<proteinExistence type="inferred from homology"/>
<dbReference type="PANTHER" id="PTHR31423">
    <property type="entry name" value="YBAK DOMAIN-CONTAINING PROTEIN"/>
    <property type="match status" value="1"/>
</dbReference>
<dbReference type="EMBL" id="CP017151">
    <property type="protein sequence ID" value="AOR73939.1"/>
    <property type="molecule type" value="Genomic_DNA"/>
</dbReference>
<accession>A0A1D7ZVV6</accession>
<evidence type="ECO:0000259" key="3">
    <source>
        <dbReference type="Pfam" id="PF04073"/>
    </source>
</evidence>
<dbReference type="RefSeq" id="WP_082229436.1">
    <property type="nucleotide sequence ID" value="NZ_CP017151.1"/>
</dbReference>
<dbReference type="AlphaFoldDB" id="A0A1D7ZVV6"/>
<dbReference type="InterPro" id="IPR007214">
    <property type="entry name" value="YbaK/aa-tRNA-synth-assoc-dom"/>
</dbReference>
<name>A0A1D7ZVV6_LIMFE</name>
<dbReference type="PANTHER" id="PTHR31423:SF3">
    <property type="entry name" value="PROLYL-TRNA SYNTHETASE ASSOCIATED DOMAIN-CONTAINING PROTEIN 1-RELATED"/>
    <property type="match status" value="1"/>
</dbReference>
<gene>
    <name evidence="4" type="ORF">LACFE_CDS0469</name>
</gene>
<dbReference type="FunFam" id="3.90.960.10:FF:000005">
    <property type="entry name" value="Putative prolyl-tRNA synthetase"/>
    <property type="match status" value="1"/>
</dbReference>
<sequence length="168" mass="18826">MLMNQAEVYQYLTEHGIDYEVTNHPAVFDMAAVADFPMPHPEANAKNLFVRDDKHRHYYLVTVKGEKRVDLKALSAQEGTRRLSFASEQDLQKYLDLTPGSVTPLGVLNDEQRKVEVMIDQELAAGLVAAHPNVNTATVWLKASDLVQLLADHGNQVKLVHIPIRNAD</sequence>
<evidence type="ECO:0000313" key="5">
    <source>
        <dbReference type="Proteomes" id="UP000094714"/>
    </source>
</evidence>
<evidence type="ECO:0000256" key="1">
    <source>
        <dbReference type="ARBA" id="ARBA00010201"/>
    </source>
</evidence>
<dbReference type="GO" id="GO:0006412">
    <property type="term" value="P:translation"/>
    <property type="evidence" value="ECO:0007669"/>
    <property type="project" value="UniProtKB-KW"/>
</dbReference>
<keyword evidence="4" id="KW-0030">Aminoacyl-tRNA synthetase</keyword>
<dbReference type="InterPro" id="IPR036754">
    <property type="entry name" value="YbaK/aa-tRNA-synt-asso_dom_sf"/>
</dbReference>
<dbReference type="Pfam" id="PF04073">
    <property type="entry name" value="tRNA_edit"/>
    <property type="match status" value="1"/>
</dbReference>
<dbReference type="GO" id="GO:0002161">
    <property type="term" value="F:aminoacyl-tRNA deacylase activity"/>
    <property type="evidence" value="ECO:0007669"/>
    <property type="project" value="InterPro"/>
</dbReference>